<proteinExistence type="predicted"/>
<feature type="region of interest" description="Disordered" evidence="1">
    <location>
        <begin position="405"/>
        <end position="430"/>
    </location>
</feature>
<feature type="compositionally biased region" description="Low complexity" evidence="1">
    <location>
        <begin position="1018"/>
        <end position="1034"/>
    </location>
</feature>
<evidence type="ECO:0000313" key="3">
    <source>
        <dbReference type="Proteomes" id="UP000194127"/>
    </source>
</evidence>
<dbReference type="OrthoDB" id="5429442at2759"/>
<dbReference type="STRING" id="670580.A0A1X6N8J9"/>
<sequence length="1089" mass="123791">MCVGENCAPQAVHYMNAQLAALYDNARACLDDHHVTEKKPEETRYSHALAEYKYFDGHKDEPKFSASFDKPWVEFICNHDVILHLKIREGHYRLDYHKAPITYSKQDIVQPLEEVELSFRVRFDIQGLRGKDAKISSQDNLIQLVILNLTKAQLIASEPAIIIGRDAFVHYMEHYLCFLHQAGNHVLFSLPDFDDDKYRLTIDFSLMKSHVPDVHELHGISIDKINEYLLSVWLKAAMLMDGAHGKVHDWKQTCLAEYRSTWSHHGDGDNHFRVRLGAPRIKAICSREVVLYFTIEEVHFYDSADFEKEPCHSYSNWEIAVLVDVIYEKTHDGHVTTCKLDLSTARSYHSQCNFGDIVASDETVLSYCTRMLTFFTEAYLDILESIELHVIYRFDARWLSPVHADDGSEDEDEPSHGEWETVPKPGTTRGGWASTVTQSEMYGFDQITAISQSSVNAHFRALWEVRHSVLATWKFEQYFQAEFEPVTIRLLSHERAIVSIRIQHGFLKPLKGGKLHADHAERHFDNWHLVFEVGIKRTKHSELNVSDGWRQKFKESLIFKEHGHDKNRQLEHIYLDFQHAEFLYDFSTFEGLFNKGKHTHGAIDNVLAARHYVEKQYLPHLVHSGLHIIHTVPVWTSGPADSLPSCALTSFTFHVYSKTEITRHSWAHGALEPVIIVLGMTKYRELPSMHLEYSANWDIRVTKGVSHGTVCVSRSAFMETRLLRLLEQVNSLTTVVPKFYGVHDGDWVLDLTTWALHDWRRNLDCKWVPVGGDSSVVKYKWQHRDCWNYEHEGSGEVANGTYSVYCFTRNYVELPTAIRNKPLDIKVWGEIDLEMSYKSGTHHGSAKSKATWSTVLCVQTDMDGVKVTVGAQPIVEIEKTSHEGNTISAKFPDLRAALEAQLPKVVDFNAILKELRTFEGVWRYGYHGTQGYCLANPVFTLHGDLLFELRPHGQQVVRPKPLSASLHQVSMSGGRAPSIIRSDSFFIRAKSAIKSVLQDNANGQSLTLTNGNGQVSTNGNGKASAKGNGGAHNSPTGNGNKRRVSGHKDVVYSEKTMQLDVKTVLAEKSTVQVEEEVEVSFLVPKVAMA</sequence>
<dbReference type="RefSeq" id="XP_024341752.1">
    <property type="nucleotide sequence ID" value="XM_024484491.1"/>
</dbReference>
<dbReference type="Proteomes" id="UP000194127">
    <property type="component" value="Unassembled WGS sequence"/>
</dbReference>
<dbReference type="EMBL" id="KZ110593">
    <property type="protein sequence ID" value="OSX64958.1"/>
    <property type="molecule type" value="Genomic_DNA"/>
</dbReference>
<evidence type="ECO:0000313" key="2">
    <source>
        <dbReference type="EMBL" id="OSX64958.1"/>
    </source>
</evidence>
<accession>A0A1X6N8J9</accession>
<protein>
    <submittedName>
        <fullName evidence="2">Uncharacterized protein</fullName>
    </submittedName>
</protein>
<dbReference type="GeneID" id="36329440"/>
<organism evidence="2 3">
    <name type="scientific">Postia placenta MAD-698-R-SB12</name>
    <dbReference type="NCBI Taxonomy" id="670580"/>
    <lineage>
        <taxon>Eukaryota</taxon>
        <taxon>Fungi</taxon>
        <taxon>Dikarya</taxon>
        <taxon>Basidiomycota</taxon>
        <taxon>Agaricomycotina</taxon>
        <taxon>Agaricomycetes</taxon>
        <taxon>Polyporales</taxon>
        <taxon>Adustoporiaceae</taxon>
        <taxon>Rhodonia</taxon>
    </lineage>
</organism>
<dbReference type="AlphaFoldDB" id="A0A1X6N8J9"/>
<name>A0A1X6N8J9_9APHY</name>
<gene>
    <name evidence="2" type="ORF">POSPLADRAFT_1134569</name>
</gene>
<evidence type="ECO:0000256" key="1">
    <source>
        <dbReference type="SAM" id="MobiDB-lite"/>
    </source>
</evidence>
<keyword evidence="3" id="KW-1185">Reference proteome</keyword>
<feature type="compositionally biased region" description="Polar residues" evidence="1">
    <location>
        <begin position="1007"/>
        <end position="1017"/>
    </location>
</feature>
<reference evidence="2 3" key="1">
    <citation type="submission" date="2017-04" db="EMBL/GenBank/DDBJ databases">
        <title>Genome Sequence of the Model Brown-Rot Fungus Postia placenta SB12.</title>
        <authorList>
            <consortium name="DOE Joint Genome Institute"/>
            <person name="Gaskell J."/>
            <person name="Kersten P."/>
            <person name="Larrondo L.F."/>
            <person name="Canessa P."/>
            <person name="Martinez D."/>
            <person name="Hibbett D."/>
            <person name="Schmoll M."/>
            <person name="Kubicek C.P."/>
            <person name="Martinez A.T."/>
            <person name="Yadav J."/>
            <person name="Master E."/>
            <person name="Magnuson J.K."/>
            <person name="James T."/>
            <person name="Yaver D."/>
            <person name="Berka R."/>
            <person name="Labutti K."/>
            <person name="Lipzen A."/>
            <person name="Aerts A."/>
            <person name="Barry K."/>
            <person name="Henrissat B."/>
            <person name="Blanchette R."/>
            <person name="Grigoriev I."/>
            <person name="Cullen D."/>
        </authorList>
    </citation>
    <scope>NUCLEOTIDE SEQUENCE [LARGE SCALE GENOMIC DNA]</scope>
    <source>
        <strain evidence="2 3">MAD-698-R-SB12</strain>
    </source>
</reference>
<feature type="region of interest" description="Disordered" evidence="1">
    <location>
        <begin position="1007"/>
        <end position="1045"/>
    </location>
</feature>